<evidence type="ECO:0000313" key="1">
    <source>
        <dbReference type="EMBL" id="AUT74861.1"/>
    </source>
</evidence>
<proteinExistence type="predicted"/>
<evidence type="ECO:0000313" key="3">
    <source>
        <dbReference type="Proteomes" id="UP000004980"/>
    </source>
</evidence>
<evidence type="ECO:0000313" key="2">
    <source>
        <dbReference type="EMBL" id="EIM95000.1"/>
    </source>
</evidence>
<dbReference type="Proteomes" id="UP000004980">
    <property type="component" value="Unassembled WGS sequence"/>
</dbReference>
<dbReference type="GeneID" id="55534966"/>
<evidence type="ECO:0000313" key="4">
    <source>
        <dbReference type="Proteomes" id="UP000236649"/>
    </source>
</evidence>
<organism evidence="1 4">
    <name type="scientific">Paraburkholderia hospita</name>
    <dbReference type="NCBI Taxonomy" id="169430"/>
    <lineage>
        <taxon>Bacteria</taxon>
        <taxon>Pseudomonadati</taxon>
        <taxon>Pseudomonadota</taxon>
        <taxon>Betaproteobacteria</taxon>
        <taxon>Burkholderiales</taxon>
        <taxon>Burkholderiaceae</taxon>
        <taxon>Paraburkholderia</taxon>
    </lineage>
</organism>
<dbReference type="Proteomes" id="UP000236649">
    <property type="component" value="Chromosome 3"/>
</dbReference>
<reference evidence="2 3" key="1">
    <citation type="journal article" date="2012" name="J. Bacteriol.">
        <title>Draft Genome Sequence of the Soil Bacterium Burkholderia terrae Strain BS001, Which Interacts with Fungal Surface Structures.</title>
        <authorList>
            <person name="Nazir R."/>
            <person name="Hansen M.A."/>
            <person name="Sorensen S."/>
            <person name="van Elsas J.D."/>
        </authorList>
    </citation>
    <scope>NUCLEOTIDE SEQUENCE [LARGE SCALE GENOMIC DNA]</scope>
    <source>
        <strain evidence="2 3">BS001</strain>
    </source>
</reference>
<gene>
    <name evidence="1" type="ORF">C2L64_42445</name>
    <name evidence="2" type="ORF">WQE_42064</name>
</gene>
<dbReference type="AlphaFoldDB" id="A0AAN1MPZ6"/>
<reference evidence="1 4" key="2">
    <citation type="submission" date="2018-01" db="EMBL/GenBank/DDBJ databases">
        <title>Species boundaries and ecological features among Paraburkholderia terrae DSMZ17804T, P. hospita DSMZ17164T and P. caribensis DSMZ13236T.</title>
        <authorList>
            <person name="Pratama A.A."/>
        </authorList>
    </citation>
    <scope>NUCLEOTIDE SEQUENCE [LARGE SCALE GENOMIC DNA]</scope>
    <source>
        <strain evidence="1 4">DSM 17164</strain>
    </source>
</reference>
<dbReference type="EMBL" id="AKAU01000257">
    <property type="protein sequence ID" value="EIM95000.1"/>
    <property type="molecule type" value="Genomic_DNA"/>
</dbReference>
<accession>A0AAN1MPZ6</accession>
<dbReference type="EMBL" id="CP026107">
    <property type="protein sequence ID" value="AUT74861.1"/>
    <property type="molecule type" value="Genomic_DNA"/>
</dbReference>
<sequence length="126" mass="14438">MSERETPMMIADLPRDTRKNVDALPGKVAYLFPDGTRIWRRDGRIHHTSPLRKGASRAKTEAEMWLACEMKRLGLKGMERAHSLGRPNPPIDHGWKSRTNDPELAACFGRFDVGQRVRDRAFLARK</sequence>
<dbReference type="KEGG" id="phs:C2L64_42445"/>
<name>A0AAN1MPZ6_9BURK</name>
<dbReference type="RefSeq" id="WP_009770173.1">
    <property type="nucleotide sequence ID" value="NZ_AKAU01000257.1"/>
</dbReference>
<keyword evidence="3" id="KW-1185">Reference proteome</keyword>
<protein>
    <submittedName>
        <fullName evidence="1">Uncharacterized protein</fullName>
    </submittedName>
</protein>